<dbReference type="AlphaFoldDB" id="A0AAI9Y3C9"/>
<evidence type="ECO:0000313" key="2">
    <source>
        <dbReference type="EMBL" id="KAK1469302.1"/>
    </source>
</evidence>
<protein>
    <submittedName>
        <fullName evidence="2">Uncharacterized protein</fullName>
    </submittedName>
</protein>
<feature type="region of interest" description="Disordered" evidence="1">
    <location>
        <begin position="80"/>
        <end position="109"/>
    </location>
</feature>
<organism evidence="2 3">
    <name type="scientific">Colletotrichum melonis</name>
    <dbReference type="NCBI Taxonomy" id="1209925"/>
    <lineage>
        <taxon>Eukaryota</taxon>
        <taxon>Fungi</taxon>
        <taxon>Dikarya</taxon>
        <taxon>Ascomycota</taxon>
        <taxon>Pezizomycotina</taxon>
        <taxon>Sordariomycetes</taxon>
        <taxon>Hypocreomycetidae</taxon>
        <taxon>Glomerellales</taxon>
        <taxon>Glomerellaceae</taxon>
        <taxon>Colletotrichum</taxon>
        <taxon>Colletotrichum acutatum species complex</taxon>
    </lineage>
</organism>
<dbReference type="Proteomes" id="UP001239795">
    <property type="component" value="Unassembled WGS sequence"/>
</dbReference>
<gene>
    <name evidence="2" type="ORF">CMEL01_01069</name>
</gene>
<proteinExistence type="predicted"/>
<reference evidence="2 3" key="1">
    <citation type="submission" date="2016-10" db="EMBL/GenBank/DDBJ databases">
        <title>The genome sequence of Colletotrichum fioriniae PJ7.</title>
        <authorList>
            <person name="Baroncelli R."/>
        </authorList>
    </citation>
    <scope>NUCLEOTIDE SEQUENCE [LARGE SCALE GENOMIC DNA]</scope>
    <source>
        <strain evidence="2">Col 31</strain>
    </source>
</reference>
<evidence type="ECO:0000313" key="3">
    <source>
        <dbReference type="Proteomes" id="UP001239795"/>
    </source>
</evidence>
<sequence length="109" mass="11793">MDVSPPVICPRLAARTVLRKCAAAARSSACKVVYVPEPHMVPYLTSRINSLDSPQSTGHWCSLSLPTLVPFPALLPHRPAVDVSKPPQVSREVHDRSSPQRMAGSCVPN</sequence>
<keyword evidence="3" id="KW-1185">Reference proteome</keyword>
<dbReference type="EMBL" id="MLGG01000001">
    <property type="protein sequence ID" value="KAK1469302.1"/>
    <property type="molecule type" value="Genomic_DNA"/>
</dbReference>
<name>A0AAI9Y3C9_9PEZI</name>
<evidence type="ECO:0000256" key="1">
    <source>
        <dbReference type="SAM" id="MobiDB-lite"/>
    </source>
</evidence>
<comment type="caution">
    <text evidence="2">The sequence shown here is derived from an EMBL/GenBank/DDBJ whole genome shotgun (WGS) entry which is preliminary data.</text>
</comment>
<accession>A0AAI9Y3C9</accession>